<reference evidence="3" key="1">
    <citation type="journal article" date="2011" name="Nature">
        <title>Genome sequence and analysis of the tuber crop potato.</title>
        <authorList>
            <consortium name="The Potato Genome Sequencing Consortium"/>
        </authorList>
    </citation>
    <scope>NUCLEOTIDE SEQUENCE [LARGE SCALE GENOMIC DNA]</scope>
    <source>
        <strain evidence="3">cv. DM1-3 516 R44</strain>
    </source>
</reference>
<dbReference type="ExpressionAtlas" id="M1BP34">
    <property type="expression patterns" value="baseline and differential"/>
</dbReference>
<evidence type="ECO:0000313" key="3">
    <source>
        <dbReference type="Proteomes" id="UP000011115"/>
    </source>
</evidence>
<name>M1BP34_SOLTU</name>
<evidence type="ECO:0000313" key="2">
    <source>
        <dbReference type="EnsemblPlants" id="PGSC0003DMT400049642"/>
    </source>
</evidence>
<dbReference type="Proteomes" id="UP000011115">
    <property type="component" value="Unassembled WGS sequence"/>
</dbReference>
<dbReference type="HOGENOM" id="CLU_1565627_0_0_1"/>
<sequence>MRSMEEMWQKQMTSLQANLAAAKNTLAAGDTTGQPGKLEGSPSPHYYDSDDATSMDTPAGRTPINFSNNSLGVVTNREVNGGLSLISHLTMEFEQRKQNFDNEAMAIVHLKPGLLHSTNNPADEYRRLKHRFEEWKKEYKVRLKETKSKVHKLVHSKAGKSHRKWWGKKSK</sequence>
<reference evidence="2" key="2">
    <citation type="submission" date="2015-06" db="UniProtKB">
        <authorList>
            <consortium name="EnsemblPlants"/>
        </authorList>
    </citation>
    <scope>IDENTIFICATION</scope>
    <source>
        <strain evidence="2">DM1-3 516 R44</strain>
    </source>
</reference>
<dbReference type="EnsemblPlants" id="PGSC0003DMT400049642">
    <property type="protein sequence ID" value="PGSC0003DMT400049642"/>
    <property type="gene ID" value="PGSC0003DMG400019284"/>
</dbReference>
<organism evidence="2 3">
    <name type="scientific">Solanum tuberosum</name>
    <name type="common">Potato</name>
    <dbReference type="NCBI Taxonomy" id="4113"/>
    <lineage>
        <taxon>Eukaryota</taxon>
        <taxon>Viridiplantae</taxon>
        <taxon>Streptophyta</taxon>
        <taxon>Embryophyta</taxon>
        <taxon>Tracheophyta</taxon>
        <taxon>Spermatophyta</taxon>
        <taxon>Magnoliopsida</taxon>
        <taxon>eudicotyledons</taxon>
        <taxon>Gunneridae</taxon>
        <taxon>Pentapetalae</taxon>
        <taxon>asterids</taxon>
        <taxon>lamiids</taxon>
        <taxon>Solanales</taxon>
        <taxon>Solanaceae</taxon>
        <taxon>Solanoideae</taxon>
        <taxon>Solaneae</taxon>
        <taxon>Solanum</taxon>
    </lineage>
</organism>
<evidence type="ECO:0000256" key="1">
    <source>
        <dbReference type="SAM" id="MobiDB-lite"/>
    </source>
</evidence>
<protein>
    <submittedName>
        <fullName evidence="2">Myosin VIII-B</fullName>
    </submittedName>
</protein>
<dbReference type="AlphaFoldDB" id="M1BP34"/>
<dbReference type="Gramene" id="PGSC0003DMT400049642">
    <property type="protein sequence ID" value="PGSC0003DMT400049642"/>
    <property type="gene ID" value="PGSC0003DMG400019284"/>
</dbReference>
<feature type="region of interest" description="Disordered" evidence="1">
    <location>
        <begin position="150"/>
        <end position="171"/>
    </location>
</feature>
<keyword evidence="3" id="KW-1185">Reference proteome</keyword>
<proteinExistence type="predicted"/>
<feature type="region of interest" description="Disordered" evidence="1">
    <location>
        <begin position="27"/>
        <end position="54"/>
    </location>
</feature>
<accession>M1BP34</accession>